<dbReference type="InterPro" id="IPR009097">
    <property type="entry name" value="Cyclic_Pdiesterase"/>
</dbReference>
<dbReference type="Gene3D" id="1.10.1410.10">
    <property type="match status" value="1"/>
</dbReference>
<evidence type="ECO:0000256" key="7">
    <source>
        <dbReference type="ARBA" id="ARBA00022840"/>
    </source>
</evidence>
<dbReference type="STRING" id="50990.A0A4R5XES5"/>
<dbReference type="PANTHER" id="PTHR10682">
    <property type="entry name" value="POLY A POLYMERASE"/>
    <property type="match status" value="1"/>
</dbReference>
<feature type="region of interest" description="Disordered" evidence="9">
    <location>
        <begin position="992"/>
        <end position="1044"/>
    </location>
</feature>
<keyword evidence="4" id="KW-0507">mRNA processing</keyword>
<reference evidence="12 13" key="1">
    <citation type="submission" date="2018-06" db="EMBL/GenBank/DDBJ databases">
        <title>A transcriptomic atlas of mushroom development highlights an independent origin of complex multicellularity.</title>
        <authorList>
            <consortium name="DOE Joint Genome Institute"/>
            <person name="Krizsan K."/>
            <person name="Almasi E."/>
            <person name="Merenyi Z."/>
            <person name="Sahu N."/>
            <person name="Viragh M."/>
            <person name="Koszo T."/>
            <person name="Mondo S."/>
            <person name="Kiss B."/>
            <person name="Balint B."/>
            <person name="Kues U."/>
            <person name="Barry K."/>
            <person name="Hegedus J.C."/>
            <person name="Henrissat B."/>
            <person name="Johnson J."/>
            <person name="Lipzen A."/>
            <person name="Ohm R."/>
            <person name="Nagy I."/>
            <person name="Pangilinan J."/>
            <person name="Yan J."/>
            <person name="Xiong Y."/>
            <person name="Grigoriev I.V."/>
            <person name="Hibbett D.S."/>
            <person name="Nagy L.G."/>
        </authorList>
    </citation>
    <scope>NUCLEOTIDE SEQUENCE [LARGE SCALE GENOMIC DNA]</scope>
    <source>
        <strain evidence="12 13">SZMC22713</strain>
    </source>
</reference>
<dbReference type="GO" id="GO:0006397">
    <property type="term" value="P:mRNA processing"/>
    <property type="evidence" value="ECO:0007669"/>
    <property type="project" value="UniProtKB-KW"/>
</dbReference>
<evidence type="ECO:0000313" key="13">
    <source>
        <dbReference type="Proteomes" id="UP000294933"/>
    </source>
</evidence>
<accession>A0A4R5XES5</accession>
<feature type="compositionally biased region" description="Low complexity" evidence="9">
    <location>
        <begin position="1012"/>
        <end position="1025"/>
    </location>
</feature>
<evidence type="ECO:0000256" key="2">
    <source>
        <dbReference type="ARBA" id="ARBA00010912"/>
    </source>
</evidence>
<proteinExistence type="inferred from homology"/>
<dbReference type="InterPro" id="IPR036691">
    <property type="entry name" value="Endo/exonu/phosph_ase_sf"/>
</dbReference>
<comment type="subcellular location">
    <subcellularLocation>
        <location evidence="1">Nucleus</location>
    </subcellularLocation>
</comment>
<dbReference type="SUPFAM" id="SSF55003">
    <property type="entry name" value="PAP/Archaeal CCA-adding enzyme, C-terminal domain"/>
    <property type="match status" value="1"/>
</dbReference>
<protein>
    <recommendedName>
        <fullName evidence="3">polynucleotide adenylyltransferase</fullName>
        <ecNumber evidence="3">2.7.7.19</ecNumber>
    </recommendedName>
</protein>
<keyword evidence="6" id="KW-0547">Nucleotide-binding</keyword>
<dbReference type="InterPro" id="IPR011068">
    <property type="entry name" value="NuclTrfase_I-like_C"/>
</dbReference>
<dbReference type="Pfam" id="PF04928">
    <property type="entry name" value="PAP_central"/>
    <property type="match status" value="1"/>
</dbReference>
<dbReference type="SUPFAM" id="SSF56219">
    <property type="entry name" value="DNase I-like"/>
    <property type="match status" value="1"/>
</dbReference>
<feature type="domain" description="MJ1316 RNA cyclic group end recognition" evidence="10">
    <location>
        <begin position="1049"/>
        <end position="1119"/>
    </location>
</feature>
<dbReference type="Gene3D" id="3.30.70.590">
    <property type="entry name" value="Poly(A) polymerase predicted RNA binding domain"/>
    <property type="match status" value="1"/>
</dbReference>
<organism evidence="12 13">
    <name type="scientific">Rickenella mellea</name>
    <dbReference type="NCBI Taxonomy" id="50990"/>
    <lineage>
        <taxon>Eukaryota</taxon>
        <taxon>Fungi</taxon>
        <taxon>Dikarya</taxon>
        <taxon>Basidiomycota</taxon>
        <taxon>Agaricomycotina</taxon>
        <taxon>Agaricomycetes</taxon>
        <taxon>Hymenochaetales</taxon>
        <taxon>Rickenellaceae</taxon>
        <taxon>Rickenella</taxon>
    </lineage>
</organism>
<dbReference type="SUPFAM" id="SSF55144">
    <property type="entry name" value="LigT-like"/>
    <property type="match status" value="1"/>
</dbReference>
<dbReference type="SUPFAM" id="SSF81631">
    <property type="entry name" value="PAP/OAS1 substrate-binding domain"/>
    <property type="match status" value="1"/>
</dbReference>
<dbReference type="InterPro" id="IPR040459">
    <property type="entry name" value="MJ1316"/>
</dbReference>
<evidence type="ECO:0000313" key="12">
    <source>
        <dbReference type="EMBL" id="TDL29620.1"/>
    </source>
</evidence>
<dbReference type="GO" id="GO:0005524">
    <property type="term" value="F:ATP binding"/>
    <property type="evidence" value="ECO:0007669"/>
    <property type="project" value="UniProtKB-KW"/>
</dbReference>
<evidence type="ECO:0000256" key="5">
    <source>
        <dbReference type="ARBA" id="ARBA00022679"/>
    </source>
</evidence>
<feature type="compositionally biased region" description="Basic residues" evidence="9">
    <location>
        <begin position="1028"/>
        <end position="1040"/>
    </location>
</feature>
<evidence type="ECO:0000256" key="6">
    <source>
        <dbReference type="ARBA" id="ARBA00022741"/>
    </source>
</evidence>
<dbReference type="GO" id="GO:0031123">
    <property type="term" value="P:RNA 3'-end processing"/>
    <property type="evidence" value="ECO:0007669"/>
    <property type="project" value="InterPro"/>
</dbReference>
<evidence type="ECO:0000256" key="1">
    <source>
        <dbReference type="ARBA" id="ARBA00004123"/>
    </source>
</evidence>
<dbReference type="Proteomes" id="UP000294933">
    <property type="component" value="Unassembled WGS sequence"/>
</dbReference>
<dbReference type="SUPFAM" id="SSF81301">
    <property type="entry name" value="Nucleotidyltransferase"/>
    <property type="match status" value="1"/>
</dbReference>
<keyword evidence="7" id="KW-0067">ATP-binding</keyword>
<feature type="compositionally biased region" description="Acidic residues" evidence="9">
    <location>
        <begin position="995"/>
        <end position="1011"/>
    </location>
</feature>
<evidence type="ECO:0000259" key="10">
    <source>
        <dbReference type="Pfam" id="PF04457"/>
    </source>
</evidence>
<dbReference type="Gene3D" id="3.60.10.10">
    <property type="entry name" value="Endonuclease/exonuclease/phosphatase"/>
    <property type="match status" value="1"/>
</dbReference>
<dbReference type="PANTHER" id="PTHR10682:SF23">
    <property type="entry name" value="POLYNUCLEOTIDE ADENYLYLTRANSFERASE"/>
    <property type="match status" value="1"/>
</dbReference>
<dbReference type="Pfam" id="PF04457">
    <property type="entry name" value="MJ1316"/>
    <property type="match status" value="1"/>
</dbReference>
<evidence type="ECO:0000256" key="3">
    <source>
        <dbReference type="ARBA" id="ARBA00012388"/>
    </source>
</evidence>
<sequence length="1138" mass="127981">MASYDKAPLDCYSTALVLIPSSEIQSRLNILRSANDKSFPRWTSHITLIYPFVQPNRLQHTLSGIRNAITRQSVQPFELELDHIDRFKAREYDTIYVAPSNATRESVHHLWSTLADVVGYQGRAFVPHLTIGQARNNRDGQLLDAKGKQILRRGLPRWLVESVVVLQKDETDSGRMKVVDEICLAGAPRPKPTSIIPEGFPTYCFEIAQKEWRIATNVSFSPYSPGTRDIKVVTFNVLHDMDHDAVLRFEDIKSTLIKSRGDVLCMQEVTDALLGLLLADTDVQSTWTWCSRGCDTVMESERNVVVFTKHHLPFSWKRVVLSGKHKSAAVLSISIIHPVSKASMTIALANFHLTAGLSEQHLRAKSQEFKVLIHYLNENHADHEWILAGDTNFPNTYQIDPEVEFAIDDVWSSYHGTNTLVSGFTYDPSQNTLAAATVRADKSAHRYDRIFLKRSTSFHIMDAELLVDSPASPASDHWPLSASLSFIPLLSNSVELNGAGSSIETVHSTQLEDGPMRDDLEADFVALLDTTGMLPNHDERTQRSRAIDMLCITIGAFLGDRMVGGYPGQQSSEENPLASHFDNSPVHLILVPVGSYAMGVDFVDSDVDCIVVGNVSAPTFWALVKQKIRGQTHRSRDDQVKLRRHVKDAAVQMMVLECAGIKIDLQYCPAAQIVECWESLEEQTSDSPLFSLPVSSLRVLNAHRDWRRLSSIIPNLQSFRLALRSIKLFCVRHGIYASRYGYLGGLHITILLTQVAINQANSASASELVRNFFHVYSAFVWESDEVHPSGVETTYKRKGREPMVILSPEKPVRNVSASASTHTLAAIRKEFSVAHEMLSHATPWSQVCGTEGSAINDFLRGFTSYVKLHVCYWGSSCMRGRALVGFVESRLVHLLVELHSTKSTTTARLWPLRFVDSPTEQHTKSASVDGFYLIGLSMHNHMAKPLSGPLQAFEDSVRNNEDYYNSTEAFISVSQVSRESLKLSIVPDRHIWSDDGIDQPDSSDDELDDVPENPSNEESNELPISANQRKKQQRHARSKVTSHIPAQKLRTSEDVYNRLLWDPHLNQDDYVIGYDDRFQGVKQMPLQNWKRDVDDEAFIPMHRIVHFMRKSDGKVLWDRQSKTDYVFGSGVLAQSPNQ</sequence>
<evidence type="ECO:0000259" key="11">
    <source>
        <dbReference type="Pfam" id="PF04928"/>
    </source>
</evidence>
<dbReference type="EMBL" id="ML170156">
    <property type="protein sequence ID" value="TDL29620.1"/>
    <property type="molecule type" value="Genomic_DNA"/>
</dbReference>
<keyword evidence="8" id="KW-0539">Nucleus</keyword>
<dbReference type="GO" id="GO:1990817">
    <property type="term" value="F:poly(A) RNA polymerase activity"/>
    <property type="evidence" value="ECO:0007669"/>
    <property type="project" value="UniProtKB-EC"/>
</dbReference>
<dbReference type="Gene3D" id="3.90.1140.10">
    <property type="entry name" value="Cyclic phosphodiesterase"/>
    <property type="match status" value="1"/>
</dbReference>
<dbReference type="VEuPathDB" id="FungiDB:BD410DRAFT_32147"/>
<dbReference type="EC" id="2.7.7.19" evidence="3"/>
<feature type="domain" description="Poly(A) polymerase central" evidence="11">
    <location>
        <begin position="718"/>
        <end position="840"/>
    </location>
</feature>
<dbReference type="GO" id="GO:0005634">
    <property type="term" value="C:nucleus"/>
    <property type="evidence" value="ECO:0007669"/>
    <property type="project" value="UniProtKB-SubCell"/>
</dbReference>
<dbReference type="InterPro" id="IPR007012">
    <property type="entry name" value="PolA_pol_cen_dom"/>
</dbReference>
<dbReference type="InterPro" id="IPR043519">
    <property type="entry name" value="NT_sf"/>
</dbReference>
<dbReference type="Pfam" id="PF13563">
    <property type="entry name" value="2_5_RNA_ligase2"/>
    <property type="match status" value="1"/>
</dbReference>
<gene>
    <name evidence="12" type="ORF">BD410DRAFT_32147</name>
</gene>
<comment type="similarity">
    <text evidence="2">Belongs to the poly(A) polymerase family.</text>
</comment>
<dbReference type="Gene3D" id="3.30.460.10">
    <property type="entry name" value="Beta Polymerase, domain 2"/>
    <property type="match status" value="1"/>
</dbReference>
<evidence type="ECO:0000256" key="4">
    <source>
        <dbReference type="ARBA" id="ARBA00022664"/>
    </source>
</evidence>
<name>A0A4R5XES5_9AGAM</name>
<keyword evidence="5" id="KW-0808">Transferase</keyword>
<evidence type="ECO:0000256" key="9">
    <source>
        <dbReference type="SAM" id="MobiDB-lite"/>
    </source>
</evidence>
<dbReference type="GO" id="GO:0003723">
    <property type="term" value="F:RNA binding"/>
    <property type="evidence" value="ECO:0007669"/>
    <property type="project" value="InterPro"/>
</dbReference>
<evidence type="ECO:0000256" key="8">
    <source>
        <dbReference type="ARBA" id="ARBA00023242"/>
    </source>
</evidence>
<dbReference type="AlphaFoldDB" id="A0A4R5XES5"/>
<keyword evidence="13" id="KW-1185">Reference proteome</keyword>
<dbReference type="OrthoDB" id="10263155at2759"/>